<evidence type="ECO:0000259" key="2">
    <source>
        <dbReference type="PROSITE" id="PS51057"/>
    </source>
</evidence>
<dbReference type="InterPro" id="IPR001523">
    <property type="entry name" value="Paired_dom"/>
</dbReference>
<protein>
    <recommendedName>
        <fullName evidence="2">Paired domain-containing protein</fullName>
    </recommendedName>
</protein>
<dbReference type="GO" id="GO:0006355">
    <property type="term" value="P:regulation of DNA-templated transcription"/>
    <property type="evidence" value="ECO:0007669"/>
    <property type="project" value="InterPro"/>
</dbReference>
<dbReference type="SUPFAM" id="SSF53098">
    <property type="entry name" value="Ribonuclease H-like"/>
    <property type="match status" value="1"/>
</dbReference>
<accession>A0A5C3E4J7</accession>
<dbReference type="InterPro" id="IPR038717">
    <property type="entry name" value="Tc1-like_DDE_dom"/>
</dbReference>
<sequence>MPSCHHQPVPPEFCQKIVDVVLRGESINGIAKRFQFPYSTVYSVWKRYEEIGDVAAGQRGGARRAPSLQDEHLEHLVGFLARQPGATLEELKAELELHFGADNVTVSLSTLGRALEERAHMTLKRLHIEHDRHNSEATIRARQDYAHHFRLEGRSYSDQERPTNRQRNVSLLVAVDNTGIRAHKTIIGAWNSSKLIDFFNEHIFPLFHDGQHATFVMDNARFHHNPAFLNVVAQHGHRVEFLPPYSPWLNIAENVFGKIKPVVTRQELTDHGSLVNIIEHTLQTVTPADCDGWIREATRWLVVAEAGHPLGHDHDAATSIQRFNL</sequence>
<dbReference type="OrthoDB" id="2266637at2759"/>
<dbReference type="PANTHER" id="PTHR46564:SF1">
    <property type="entry name" value="TRANSPOSASE"/>
    <property type="match status" value="1"/>
</dbReference>
<dbReference type="Pfam" id="PF13358">
    <property type="entry name" value="DDE_3"/>
    <property type="match status" value="1"/>
</dbReference>
<dbReference type="PROSITE" id="PS51057">
    <property type="entry name" value="PAIRED_2"/>
    <property type="match status" value="1"/>
</dbReference>
<evidence type="ECO:0000313" key="4">
    <source>
        <dbReference type="Proteomes" id="UP000324022"/>
    </source>
</evidence>
<dbReference type="InterPro" id="IPR012337">
    <property type="entry name" value="RNaseH-like_sf"/>
</dbReference>
<evidence type="ECO:0000256" key="1">
    <source>
        <dbReference type="ARBA" id="ARBA00022724"/>
    </source>
</evidence>
<dbReference type="InterPro" id="IPR036397">
    <property type="entry name" value="RNaseH_sf"/>
</dbReference>
<dbReference type="Proteomes" id="UP000324022">
    <property type="component" value="Unassembled WGS sequence"/>
</dbReference>
<feature type="domain" description="Paired" evidence="2">
    <location>
        <begin position="1"/>
        <end position="118"/>
    </location>
</feature>
<dbReference type="InterPro" id="IPR009057">
    <property type="entry name" value="Homeodomain-like_sf"/>
</dbReference>
<dbReference type="SUPFAM" id="SSF46689">
    <property type="entry name" value="Homeodomain-like"/>
    <property type="match status" value="1"/>
</dbReference>
<dbReference type="Gene3D" id="1.10.10.10">
    <property type="entry name" value="Winged helix-like DNA-binding domain superfamily/Winged helix DNA-binding domain"/>
    <property type="match status" value="1"/>
</dbReference>
<organism evidence="3 4">
    <name type="scientific">Ustilago trichophora</name>
    <dbReference type="NCBI Taxonomy" id="86804"/>
    <lineage>
        <taxon>Eukaryota</taxon>
        <taxon>Fungi</taxon>
        <taxon>Dikarya</taxon>
        <taxon>Basidiomycota</taxon>
        <taxon>Ustilaginomycotina</taxon>
        <taxon>Ustilaginomycetes</taxon>
        <taxon>Ustilaginales</taxon>
        <taxon>Ustilaginaceae</taxon>
        <taxon>Ustilago</taxon>
    </lineage>
</organism>
<gene>
    <name evidence="3" type="ORF">UTRI_10112</name>
</gene>
<dbReference type="GO" id="GO:0003677">
    <property type="term" value="F:DNA binding"/>
    <property type="evidence" value="ECO:0007669"/>
    <property type="project" value="InterPro"/>
</dbReference>
<reference evidence="3 4" key="1">
    <citation type="submission" date="2018-03" db="EMBL/GenBank/DDBJ databases">
        <authorList>
            <person name="Guldener U."/>
        </authorList>
    </citation>
    <scope>NUCLEOTIDE SEQUENCE [LARGE SCALE GENOMIC DNA]</scope>
    <source>
        <strain evidence="3 4">NBRC100155</strain>
    </source>
</reference>
<dbReference type="Gene3D" id="3.30.420.10">
    <property type="entry name" value="Ribonuclease H-like superfamily/Ribonuclease H"/>
    <property type="match status" value="1"/>
</dbReference>
<evidence type="ECO:0000313" key="3">
    <source>
        <dbReference type="EMBL" id="SPO25502.1"/>
    </source>
</evidence>
<keyword evidence="4" id="KW-1185">Reference proteome</keyword>
<dbReference type="InterPro" id="IPR036388">
    <property type="entry name" value="WH-like_DNA-bd_sf"/>
</dbReference>
<dbReference type="PANTHER" id="PTHR46564">
    <property type="entry name" value="TRANSPOSASE"/>
    <property type="match status" value="1"/>
</dbReference>
<proteinExistence type="predicted"/>
<dbReference type="EMBL" id="OOIN01000011">
    <property type="protein sequence ID" value="SPO25502.1"/>
    <property type="molecule type" value="Genomic_DNA"/>
</dbReference>
<name>A0A5C3E4J7_9BASI</name>
<keyword evidence="1" id="KW-0563">Paired box</keyword>
<dbReference type="AlphaFoldDB" id="A0A5C3E4J7"/>